<gene>
    <name evidence="1" type="ORF">HBH39_02815</name>
</gene>
<sequence>MIKLTTIQSNQACKKYSLNNQNRIDSNGKPLSSGIGQVVKLKSLEDLIKFTNKDIALVHGIPNEQLRCRTKPFSITTLNKENIALKQIARAKKNFEYAEETLALLDIDDLQKTGYTFVNINRLLDDLTQIFPVLQGKEVLAIPSSSNGLIDSRTGKLLNSMSGQKWHIYYRIKGSLITQLKQYLSDTAWCKGYGYAFVSQSGAIYERCIIDCSVFSPERLDYIGKIDDQSGFLTEQKPNYVYRQGEIIDEIPVNNSSEEAHHLFTKQRQSENIKHTVYINCSKWLSERVAQNKESLTLEEIKIKAKAKSEQEYQYELLPDDSNIICQGTLMSAAYIADNLNKLKSKYCADPITGETCKCKIILAPYAKYGFMLFSFKTGGFFCFGEFPKIINRKQIKEGLPQLKKYLKKQGRNFGLICYWKQAVLIDGEWFNFFHSYNGIVSIADILVANNKKKDVKFRVLQNSLQLLDYIDKYFEPMIYAQEIDSSIPKVAYLGGNAGNAKSFAAKVISEKSIYSSVFITNTNKNINDYVEQFNHDCIQIEGLTNMLWSLLKIEYGHLDIDKENYNIDVNHHYQQDDLDLFDSLHHWFKDRNQQTQQSRYEDAVEQNKRKTRVKNKLFYELGLQRDTDMRHQMLTLAKAKKTLEAFKYRVNIQLNLGRPVIVFMDEMDAVKVNPQSGIVTTYEHINNGKIVGFNNPIKADPEQVELMNFLYERNGVFLILLSAERGIDKALNARGINHHFIDRFTPLFDDNLILTYTSSTSSKIKNNSSALLRTIVEVKGKWPTYSLIVNGLSEREKNILNAKNITTYTHEGVKGHNDKKCMNFVSIISYPHPAEIQSYLLAIGINDSNKKAGDEEEAVSTLVSNRYNQSIGRNTGYRGCYNSEHIVVIPAGLSGKIKSDIITVKQLTFDEAPKKGKDSNILLELIQAKMDEYKTQNGLQQMCVTRSFIRELFIKPVVDNWNQTHQSKIKANTLAIELFSSIVTCKKSRVDNKPKDRCFY</sequence>
<organism evidence="1 2">
    <name type="scientific">Shewanella aestuarii</name>
    <dbReference type="NCBI Taxonomy" id="1028752"/>
    <lineage>
        <taxon>Bacteria</taxon>
        <taxon>Pseudomonadati</taxon>
        <taxon>Pseudomonadota</taxon>
        <taxon>Gammaproteobacteria</taxon>
        <taxon>Alteromonadales</taxon>
        <taxon>Shewanellaceae</taxon>
        <taxon>Shewanella</taxon>
    </lineage>
</organism>
<dbReference type="Proteomes" id="UP000502608">
    <property type="component" value="Chromosome"/>
</dbReference>
<proteinExistence type="predicted"/>
<evidence type="ECO:0000313" key="1">
    <source>
        <dbReference type="EMBL" id="QIR13571.1"/>
    </source>
</evidence>
<dbReference type="RefSeq" id="WP_167675428.1">
    <property type="nucleotide sequence ID" value="NZ_CP050313.1"/>
</dbReference>
<accession>A0A6G9QI64</accession>
<dbReference type="EMBL" id="CP050313">
    <property type="protein sequence ID" value="QIR13571.1"/>
    <property type="molecule type" value="Genomic_DNA"/>
</dbReference>
<evidence type="ECO:0000313" key="2">
    <source>
        <dbReference type="Proteomes" id="UP000502608"/>
    </source>
</evidence>
<evidence type="ECO:0008006" key="3">
    <source>
        <dbReference type="Google" id="ProtNLM"/>
    </source>
</evidence>
<protein>
    <recommendedName>
        <fullName evidence="3">Replication origin-binding protein domain-containing protein</fullName>
    </recommendedName>
</protein>
<dbReference type="KEGG" id="saes:HBH39_02815"/>
<dbReference type="AlphaFoldDB" id="A0A6G9QI64"/>
<name>A0A6G9QI64_9GAMM</name>
<keyword evidence="2" id="KW-1185">Reference proteome</keyword>
<reference evidence="1 2" key="1">
    <citation type="submission" date="2020-03" db="EMBL/GenBank/DDBJ databases">
        <title>Complete genome sequence of Shewanella sp.</title>
        <authorList>
            <person name="Kim Y.-S."/>
            <person name="Kim S.-J."/>
            <person name="Jung H.-K."/>
            <person name="Kim K.-H."/>
        </authorList>
    </citation>
    <scope>NUCLEOTIDE SEQUENCE [LARGE SCALE GENOMIC DNA]</scope>
    <source>
        <strain evidence="1 2">PN3F2</strain>
    </source>
</reference>